<feature type="chain" id="PRO_5047115816" evidence="3">
    <location>
        <begin position="26"/>
        <end position="430"/>
    </location>
</feature>
<name>A0ABY6NSJ8_9FLAO</name>
<dbReference type="RefSeq" id="WP_265164198.1">
    <property type="nucleotide sequence ID" value="NZ_CP069620.1"/>
</dbReference>
<accession>A0ABY6NSJ8</accession>
<evidence type="ECO:0000313" key="5">
    <source>
        <dbReference type="Proteomes" id="UP001163981"/>
    </source>
</evidence>
<dbReference type="InterPro" id="IPR003423">
    <property type="entry name" value="OMP_efflux"/>
</dbReference>
<dbReference type="Pfam" id="PF02321">
    <property type="entry name" value="OEP"/>
    <property type="match status" value="2"/>
</dbReference>
<evidence type="ECO:0000256" key="1">
    <source>
        <dbReference type="ARBA" id="ARBA00007613"/>
    </source>
</evidence>
<protein>
    <submittedName>
        <fullName evidence="4">TolC family protein</fullName>
    </submittedName>
</protein>
<feature type="coiled-coil region" evidence="2">
    <location>
        <begin position="323"/>
        <end position="361"/>
    </location>
</feature>
<dbReference type="PANTHER" id="PTHR30203:SF23">
    <property type="entry name" value="OUTER MEMBRANE EFFLUX PROTEIN"/>
    <property type="match status" value="1"/>
</dbReference>
<reference evidence="4" key="1">
    <citation type="submission" date="2021-02" db="EMBL/GenBank/DDBJ databases">
        <title>Salinimicrobium sp. nov. isolated from seawater in Tongyeong, Republic of Korea.</title>
        <authorList>
            <person name="Lee S.-J."/>
        </authorList>
    </citation>
    <scope>NUCLEOTIDE SEQUENCE</scope>
    <source>
        <strain evidence="4">HN-2-9-2</strain>
    </source>
</reference>
<dbReference type="Proteomes" id="UP001163981">
    <property type="component" value="Chromosome"/>
</dbReference>
<evidence type="ECO:0000313" key="4">
    <source>
        <dbReference type="EMBL" id="UZH55808.1"/>
    </source>
</evidence>
<proteinExistence type="inferred from homology"/>
<dbReference type="Gene3D" id="1.20.1600.10">
    <property type="entry name" value="Outer membrane efflux proteins (OEP)"/>
    <property type="match status" value="1"/>
</dbReference>
<organism evidence="4 5">
    <name type="scientific">Salinimicrobium tongyeongense</name>
    <dbReference type="NCBI Taxonomy" id="2809707"/>
    <lineage>
        <taxon>Bacteria</taxon>
        <taxon>Pseudomonadati</taxon>
        <taxon>Bacteroidota</taxon>
        <taxon>Flavobacteriia</taxon>
        <taxon>Flavobacteriales</taxon>
        <taxon>Flavobacteriaceae</taxon>
        <taxon>Salinimicrobium</taxon>
    </lineage>
</organism>
<comment type="similarity">
    <text evidence="1">Belongs to the outer membrane factor (OMF) (TC 1.B.17) family.</text>
</comment>
<gene>
    <name evidence="4" type="ORF">JRG66_02675</name>
</gene>
<dbReference type="EMBL" id="CP069620">
    <property type="protein sequence ID" value="UZH55808.1"/>
    <property type="molecule type" value="Genomic_DNA"/>
</dbReference>
<keyword evidence="2" id="KW-0175">Coiled coil</keyword>
<feature type="signal peptide" evidence="3">
    <location>
        <begin position="1"/>
        <end position="25"/>
    </location>
</feature>
<keyword evidence="3" id="KW-0732">Signal</keyword>
<evidence type="ECO:0000256" key="3">
    <source>
        <dbReference type="SAM" id="SignalP"/>
    </source>
</evidence>
<keyword evidence="5" id="KW-1185">Reference proteome</keyword>
<dbReference type="PANTHER" id="PTHR30203">
    <property type="entry name" value="OUTER MEMBRANE CATION EFFLUX PROTEIN"/>
    <property type="match status" value="1"/>
</dbReference>
<sequence>MKKNIINIGALIMFFLALWTTNSHAQKEEIRIGYLDKYLVLAAENNPQIRSLYKEYLAALEKVVQEGTLPDPQISFGYFIQPVETRVGAQQATASFSQMFPWFGTLDAQERVAAERAQARLQLFEDAKLELFRDVKITYTELYYLEMAIQVTEENLALLSSFKSIAEVQFESGKTGFSSVLQVELEEEELESRLAYLKDSRIPLLTEFEELLNEELQEPLGFPDSLWEEQLLNEKSILLEMILAENPRLEQLEHQARSFEEQLTVAKKMGLPSFTLGGTYTNIASRTDLDPAMALPDNGQDAFIFPQVGIRVPLYRNKYKAMRQEAILQQEAVQLKKENLENELETKLEQLYRDYVDAVRNVELYNRLTTIAKQSLELYQTELSTGRNNVLEIIRMERQLLNYGLELARAKTERNNNVYRINYLIGEGYE</sequence>
<dbReference type="InterPro" id="IPR010131">
    <property type="entry name" value="MdtP/NodT-like"/>
</dbReference>
<dbReference type="SUPFAM" id="SSF56954">
    <property type="entry name" value="Outer membrane efflux proteins (OEP)"/>
    <property type="match status" value="1"/>
</dbReference>
<evidence type="ECO:0000256" key="2">
    <source>
        <dbReference type="SAM" id="Coils"/>
    </source>
</evidence>